<dbReference type="Proteomes" id="UP001346149">
    <property type="component" value="Unassembled WGS sequence"/>
</dbReference>
<evidence type="ECO:0000259" key="2">
    <source>
        <dbReference type="PROSITE" id="PS50011"/>
    </source>
</evidence>
<gene>
    <name evidence="3" type="ORF">SAY86_017973</name>
</gene>
<feature type="region of interest" description="Disordered" evidence="1">
    <location>
        <begin position="66"/>
        <end position="86"/>
    </location>
</feature>
<dbReference type="InterPro" id="IPR046959">
    <property type="entry name" value="PRK1-6/SRF4-like"/>
</dbReference>
<comment type="caution">
    <text evidence="3">The sequence shown here is derived from an EMBL/GenBank/DDBJ whole genome shotgun (WGS) entry which is preliminary data.</text>
</comment>
<evidence type="ECO:0000313" key="3">
    <source>
        <dbReference type="EMBL" id="KAK4790669.1"/>
    </source>
</evidence>
<dbReference type="GO" id="GO:0004672">
    <property type="term" value="F:protein kinase activity"/>
    <property type="evidence" value="ECO:0007669"/>
    <property type="project" value="InterPro"/>
</dbReference>
<dbReference type="Gene3D" id="3.80.10.10">
    <property type="entry name" value="Ribonuclease Inhibitor"/>
    <property type="match status" value="1"/>
</dbReference>
<feature type="domain" description="Protein kinase" evidence="2">
    <location>
        <begin position="134"/>
        <end position="395"/>
    </location>
</feature>
<dbReference type="AlphaFoldDB" id="A0AAN7R386"/>
<dbReference type="PANTHER" id="PTHR48007:SF38">
    <property type="entry name" value="LEUCINE-RICH REPEAT PROTEIN KINASE FAMILY PROTEIN"/>
    <property type="match status" value="1"/>
</dbReference>
<protein>
    <recommendedName>
        <fullName evidence="2">Protein kinase domain-containing protein</fullName>
    </recommendedName>
</protein>
<dbReference type="InterPro" id="IPR011009">
    <property type="entry name" value="Kinase-like_dom_sf"/>
</dbReference>
<dbReference type="SUPFAM" id="SSF56112">
    <property type="entry name" value="Protein kinase-like (PK-like)"/>
    <property type="match status" value="1"/>
</dbReference>
<proteinExistence type="predicted"/>
<organism evidence="3 4">
    <name type="scientific">Trapa natans</name>
    <name type="common">Water chestnut</name>
    <dbReference type="NCBI Taxonomy" id="22666"/>
    <lineage>
        <taxon>Eukaryota</taxon>
        <taxon>Viridiplantae</taxon>
        <taxon>Streptophyta</taxon>
        <taxon>Embryophyta</taxon>
        <taxon>Tracheophyta</taxon>
        <taxon>Spermatophyta</taxon>
        <taxon>Magnoliopsida</taxon>
        <taxon>eudicotyledons</taxon>
        <taxon>Gunneridae</taxon>
        <taxon>Pentapetalae</taxon>
        <taxon>rosids</taxon>
        <taxon>malvids</taxon>
        <taxon>Myrtales</taxon>
        <taxon>Lythraceae</taxon>
        <taxon>Trapa</taxon>
    </lineage>
</organism>
<name>A0AAN7R386_TRANT</name>
<dbReference type="GO" id="GO:0005524">
    <property type="term" value="F:ATP binding"/>
    <property type="evidence" value="ECO:0007669"/>
    <property type="project" value="InterPro"/>
</dbReference>
<evidence type="ECO:0000256" key="1">
    <source>
        <dbReference type="SAM" id="MobiDB-lite"/>
    </source>
</evidence>
<dbReference type="PANTHER" id="PTHR48007">
    <property type="entry name" value="LEUCINE-RICH REPEAT RECEPTOR-LIKE PROTEIN KINASE PXC1"/>
    <property type="match status" value="1"/>
</dbReference>
<dbReference type="SUPFAM" id="SSF52058">
    <property type="entry name" value="L domain-like"/>
    <property type="match status" value="1"/>
</dbReference>
<keyword evidence="4" id="KW-1185">Reference proteome</keyword>
<dbReference type="Gene3D" id="3.30.200.20">
    <property type="entry name" value="Phosphorylase Kinase, domain 1"/>
    <property type="match status" value="1"/>
</dbReference>
<accession>A0AAN7R386</accession>
<dbReference type="Pfam" id="PF00069">
    <property type="entry name" value="Pkinase"/>
    <property type="match status" value="1"/>
</dbReference>
<reference evidence="3 4" key="1">
    <citation type="journal article" date="2023" name="Hortic Res">
        <title>Pangenome of water caltrop reveals structural variations and asymmetric subgenome divergence after allopolyploidization.</title>
        <authorList>
            <person name="Zhang X."/>
            <person name="Chen Y."/>
            <person name="Wang L."/>
            <person name="Yuan Y."/>
            <person name="Fang M."/>
            <person name="Shi L."/>
            <person name="Lu R."/>
            <person name="Comes H.P."/>
            <person name="Ma Y."/>
            <person name="Chen Y."/>
            <person name="Huang G."/>
            <person name="Zhou Y."/>
            <person name="Zheng Z."/>
            <person name="Qiu Y."/>
        </authorList>
    </citation>
    <scope>NUCLEOTIDE SEQUENCE [LARGE SCALE GENOMIC DNA]</scope>
    <source>
        <strain evidence="3">F231</strain>
    </source>
</reference>
<dbReference type="EMBL" id="JAXQNO010000010">
    <property type="protein sequence ID" value="KAK4790669.1"/>
    <property type="molecule type" value="Genomic_DNA"/>
</dbReference>
<dbReference type="PROSITE" id="PS50011">
    <property type="entry name" value="PROTEIN_KINASE_DOM"/>
    <property type="match status" value="1"/>
</dbReference>
<evidence type="ECO:0000313" key="4">
    <source>
        <dbReference type="Proteomes" id="UP001346149"/>
    </source>
</evidence>
<dbReference type="InterPro" id="IPR032675">
    <property type="entry name" value="LRR_dom_sf"/>
</dbReference>
<dbReference type="InterPro" id="IPR000719">
    <property type="entry name" value="Prot_kinase_dom"/>
</dbReference>
<sequence length="421" mass="45659">MELHLEDNQFTGRITSIDLPKLAFLNVSNNKLQGEIPAALSKFEASSFPGNVGLCGGKLGQECPKGAVEPTPLSDNNGPSRPEKMRQRRKLVLDGAEFDVLAKENAVDNHQPVQNISSGTSTTQGELQDDRLDEGAAEVLGNGGLGSTYKATVVSNGLIVVVKRIREGNGKGKQEFNEEMGKLQHPNILTLAYHFRRDEKLLVSEYVPRGSLHSLLHGGSGLGGPAEDHQGGLERTRLPTLPHGNLKSSNVLLGPDNEPLLTDYGFTQLFDTPTSLQALFAYKAPEAAEHGMVTPKCDIYCLGILILEILTGIFPSQYLHNGNEGTGVIGWVASAVSEGRGAELFDREITNSAIDEMEMLLRIGVACTETNPEQRLNMMETSRRIDMIHGRDGYVNSSIGSSDTIYFSGQQEEDSSVFHVS</sequence>
<dbReference type="Gene3D" id="1.10.510.10">
    <property type="entry name" value="Transferase(Phosphotransferase) domain 1"/>
    <property type="match status" value="1"/>
</dbReference>